<dbReference type="PROSITE" id="PS50112">
    <property type="entry name" value="PAS"/>
    <property type="match status" value="1"/>
</dbReference>
<dbReference type="SUPFAM" id="SSF55785">
    <property type="entry name" value="PYP-like sensor domain (PAS domain)"/>
    <property type="match status" value="1"/>
</dbReference>
<dbReference type="PROSITE" id="PS50109">
    <property type="entry name" value="HIS_KIN"/>
    <property type="match status" value="1"/>
</dbReference>
<evidence type="ECO:0000256" key="3">
    <source>
        <dbReference type="ARBA" id="ARBA00022553"/>
    </source>
</evidence>
<evidence type="ECO:0000256" key="4">
    <source>
        <dbReference type="ARBA" id="ARBA00022679"/>
    </source>
</evidence>
<evidence type="ECO:0000256" key="2">
    <source>
        <dbReference type="ARBA" id="ARBA00012438"/>
    </source>
</evidence>
<evidence type="ECO:0000313" key="12">
    <source>
        <dbReference type="EMBL" id="MBD7983339.1"/>
    </source>
</evidence>
<evidence type="ECO:0000256" key="9">
    <source>
        <dbReference type="SAM" id="Phobius"/>
    </source>
</evidence>
<dbReference type="Gene3D" id="3.30.565.10">
    <property type="entry name" value="Histidine kinase-like ATPase, C-terminal domain"/>
    <property type="match status" value="1"/>
</dbReference>
<accession>A0ABR8U733</accession>
<reference evidence="12 13" key="1">
    <citation type="submission" date="2020-08" db="EMBL/GenBank/DDBJ databases">
        <title>A Genomic Blueprint of the Chicken Gut Microbiome.</title>
        <authorList>
            <person name="Gilroy R."/>
            <person name="Ravi A."/>
            <person name="Getino M."/>
            <person name="Pursley I."/>
            <person name="Horton D.L."/>
            <person name="Alikhan N.-F."/>
            <person name="Baker D."/>
            <person name="Gharbi K."/>
            <person name="Hall N."/>
            <person name="Watson M."/>
            <person name="Adriaenssens E.M."/>
            <person name="Foster-Nyarko E."/>
            <person name="Jarju S."/>
            <person name="Secka A."/>
            <person name="Antonio M."/>
            <person name="Oren A."/>
            <person name="Chaudhuri R."/>
            <person name="La Ragione R.M."/>
            <person name="Hildebrand F."/>
            <person name="Pallen M.J."/>
        </authorList>
    </citation>
    <scope>NUCLEOTIDE SEQUENCE [LARGE SCALE GENOMIC DNA]</scope>
    <source>
        <strain evidence="12 13">Sa2YVA2</strain>
    </source>
</reference>
<sequence length="423" mass="48302">MKNETSFRTRNRFFMLVSLTLVLFLLFTSIINEVHLFIIITEIIFIVLMVLYFSSFTLFQKKRKIVEEDYLELFYNQSQDAIAVFSLDSKIITVNPAFLDLYQYTEEECIGKPLEFYDPIEKELVEERIKLLLKGHSFKNIRTKEQRKDGSTFISATTLTPMYKENRLIAISVLIRNIDERIESDKLVIECIRMNAFGELAASVAHEIRNPLTSVSGFVQMMNMDNENPYRVYTEIMESEIDRINLIVNEFIILSKPHLKTRSELNIELILFEVEELFKDKLNEKNIICDIYLAEFPFTISGNSVSLQQLFINLLKNAIDAIGNGGSITFIVALNNNHVTITIRDTGCGIPSEISEQLFTPFFSTKEEAAGLGLIITKKIVLDHQGTIKINEDFSDGTEITVTFPTTSINGKPTAISTSKTVT</sequence>
<dbReference type="PANTHER" id="PTHR43065:SF10">
    <property type="entry name" value="PEROXIDE STRESS-ACTIVATED HISTIDINE KINASE MAK3"/>
    <property type="match status" value="1"/>
</dbReference>
<evidence type="ECO:0000313" key="13">
    <source>
        <dbReference type="Proteomes" id="UP000626786"/>
    </source>
</evidence>
<dbReference type="Pfam" id="PF02518">
    <property type="entry name" value="HATPase_c"/>
    <property type="match status" value="1"/>
</dbReference>
<evidence type="ECO:0000256" key="7">
    <source>
        <dbReference type="ARBA" id="ARBA00022840"/>
    </source>
</evidence>
<keyword evidence="9" id="KW-1133">Transmembrane helix</keyword>
<keyword evidence="9" id="KW-0472">Membrane</keyword>
<dbReference type="InterPro" id="IPR035965">
    <property type="entry name" value="PAS-like_dom_sf"/>
</dbReference>
<organism evidence="12 13">
    <name type="scientific">Sporosarcina quadrami</name>
    <dbReference type="NCBI Taxonomy" id="2762234"/>
    <lineage>
        <taxon>Bacteria</taxon>
        <taxon>Bacillati</taxon>
        <taxon>Bacillota</taxon>
        <taxon>Bacilli</taxon>
        <taxon>Bacillales</taxon>
        <taxon>Caryophanaceae</taxon>
        <taxon>Sporosarcina</taxon>
    </lineage>
</organism>
<dbReference type="InterPro" id="IPR003594">
    <property type="entry name" value="HATPase_dom"/>
</dbReference>
<evidence type="ECO:0000256" key="1">
    <source>
        <dbReference type="ARBA" id="ARBA00000085"/>
    </source>
</evidence>
<dbReference type="EC" id="2.7.13.3" evidence="2"/>
<keyword evidence="5" id="KW-0547">Nucleotide-binding</keyword>
<dbReference type="Gene3D" id="1.10.287.130">
    <property type="match status" value="1"/>
</dbReference>
<dbReference type="SUPFAM" id="SSF47384">
    <property type="entry name" value="Homodimeric domain of signal transducing histidine kinase"/>
    <property type="match status" value="1"/>
</dbReference>
<evidence type="ECO:0000256" key="5">
    <source>
        <dbReference type="ARBA" id="ARBA00022741"/>
    </source>
</evidence>
<proteinExistence type="predicted"/>
<dbReference type="InterPro" id="IPR005467">
    <property type="entry name" value="His_kinase_dom"/>
</dbReference>
<dbReference type="InterPro" id="IPR000014">
    <property type="entry name" value="PAS"/>
</dbReference>
<keyword evidence="4" id="KW-0808">Transferase</keyword>
<dbReference type="RefSeq" id="WP_191692989.1">
    <property type="nucleotide sequence ID" value="NZ_JACSQN010000002.1"/>
</dbReference>
<keyword evidence="7" id="KW-0067">ATP-binding</keyword>
<dbReference type="NCBIfam" id="TIGR00229">
    <property type="entry name" value="sensory_box"/>
    <property type="match status" value="1"/>
</dbReference>
<evidence type="ECO:0000256" key="8">
    <source>
        <dbReference type="ARBA" id="ARBA00023012"/>
    </source>
</evidence>
<dbReference type="SMART" id="SM00388">
    <property type="entry name" value="HisKA"/>
    <property type="match status" value="1"/>
</dbReference>
<name>A0ABR8U733_9BACL</name>
<dbReference type="Gene3D" id="3.30.450.20">
    <property type="entry name" value="PAS domain"/>
    <property type="match status" value="1"/>
</dbReference>
<feature type="transmembrane region" description="Helical" evidence="9">
    <location>
        <begin position="37"/>
        <end position="59"/>
    </location>
</feature>
<evidence type="ECO:0000259" key="11">
    <source>
        <dbReference type="PROSITE" id="PS50112"/>
    </source>
</evidence>
<dbReference type="Proteomes" id="UP000626786">
    <property type="component" value="Unassembled WGS sequence"/>
</dbReference>
<dbReference type="Pfam" id="PF00512">
    <property type="entry name" value="HisKA"/>
    <property type="match status" value="1"/>
</dbReference>
<keyword evidence="8" id="KW-0902">Two-component regulatory system</keyword>
<dbReference type="EMBL" id="JACSQN010000002">
    <property type="protein sequence ID" value="MBD7983339.1"/>
    <property type="molecule type" value="Genomic_DNA"/>
</dbReference>
<dbReference type="CDD" id="cd00075">
    <property type="entry name" value="HATPase"/>
    <property type="match status" value="1"/>
</dbReference>
<dbReference type="InterPro" id="IPR036890">
    <property type="entry name" value="HATPase_C_sf"/>
</dbReference>
<dbReference type="PANTHER" id="PTHR43065">
    <property type="entry name" value="SENSOR HISTIDINE KINASE"/>
    <property type="match status" value="1"/>
</dbReference>
<gene>
    <name evidence="12" type="ORF">H9649_02005</name>
</gene>
<dbReference type="Pfam" id="PF13426">
    <property type="entry name" value="PAS_9"/>
    <property type="match status" value="1"/>
</dbReference>
<protein>
    <recommendedName>
        <fullName evidence="2">histidine kinase</fullName>
        <ecNumber evidence="2">2.7.13.3</ecNumber>
    </recommendedName>
</protein>
<dbReference type="InterPro" id="IPR004358">
    <property type="entry name" value="Sig_transdc_His_kin-like_C"/>
</dbReference>
<feature type="domain" description="PAS" evidence="11">
    <location>
        <begin position="67"/>
        <end position="136"/>
    </location>
</feature>
<keyword evidence="13" id="KW-1185">Reference proteome</keyword>
<dbReference type="InterPro" id="IPR003661">
    <property type="entry name" value="HisK_dim/P_dom"/>
</dbReference>
<evidence type="ECO:0000256" key="6">
    <source>
        <dbReference type="ARBA" id="ARBA00022777"/>
    </source>
</evidence>
<keyword evidence="9" id="KW-0812">Transmembrane</keyword>
<dbReference type="InterPro" id="IPR036097">
    <property type="entry name" value="HisK_dim/P_sf"/>
</dbReference>
<feature type="transmembrane region" description="Helical" evidence="9">
    <location>
        <begin position="12"/>
        <end position="31"/>
    </location>
</feature>
<keyword evidence="3" id="KW-0597">Phosphoprotein</keyword>
<evidence type="ECO:0000259" key="10">
    <source>
        <dbReference type="PROSITE" id="PS50109"/>
    </source>
</evidence>
<keyword evidence="6" id="KW-0418">Kinase</keyword>
<dbReference type="SUPFAM" id="SSF55874">
    <property type="entry name" value="ATPase domain of HSP90 chaperone/DNA topoisomerase II/histidine kinase"/>
    <property type="match status" value="1"/>
</dbReference>
<dbReference type="CDD" id="cd00082">
    <property type="entry name" value="HisKA"/>
    <property type="match status" value="1"/>
</dbReference>
<dbReference type="PRINTS" id="PR00344">
    <property type="entry name" value="BCTRLSENSOR"/>
</dbReference>
<dbReference type="SMART" id="SM00387">
    <property type="entry name" value="HATPase_c"/>
    <property type="match status" value="1"/>
</dbReference>
<dbReference type="CDD" id="cd00130">
    <property type="entry name" value="PAS"/>
    <property type="match status" value="1"/>
</dbReference>
<comment type="caution">
    <text evidence="12">The sequence shown here is derived from an EMBL/GenBank/DDBJ whole genome shotgun (WGS) entry which is preliminary data.</text>
</comment>
<dbReference type="SMART" id="SM00091">
    <property type="entry name" value="PAS"/>
    <property type="match status" value="1"/>
</dbReference>
<feature type="domain" description="Histidine kinase" evidence="10">
    <location>
        <begin position="203"/>
        <end position="408"/>
    </location>
</feature>
<comment type="catalytic activity">
    <reaction evidence="1">
        <text>ATP + protein L-histidine = ADP + protein N-phospho-L-histidine.</text>
        <dbReference type="EC" id="2.7.13.3"/>
    </reaction>
</comment>